<dbReference type="EMBL" id="JAPZBQ010000003">
    <property type="protein sequence ID" value="KAJ5340066.1"/>
    <property type="molecule type" value="Genomic_DNA"/>
</dbReference>
<reference evidence="7" key="1">
    <citation type="submission" date="2022-12" db="EMBL/GenBank/DDBJ databases">
        <authorList>
            <person name="Petersen C."/>
        </authorList>
    </citation>
    <scope>NUCLEOTIDE SEQUENCE</scope>
    <source>
        <strain evidence="7">IBT 35673</strain>
        <strain evidence="8">IBT 35675</strain>
    </source>
</reference>
<dbReference type="InterPro" id="IPR036081">
    <property type="entry name" value="Translin_sf"/>
</dbReference>
<dbReference type="SUPFAM" id="SSF74784">
    <property type="entry name" value="Translin"/>
    <property type="match status" value="1"/>
</dbReference>
<dbReference type="GO" id="GO:0043565">
    <property type="term" value="F:sequence-specific DNA binding"/>
    <property type="evidence" value="ECO:0007669"/>
    <property type="project" value="InterPro"/>
</dbReference>
<dbReference type="AlphaFoldDB" id="A0A9W9QL76"/>
<dbReference type="OrthoDB" id="31005at2759"/>
<evidence type="ECO:0000256" key="1">
    <source>
        <dbReference type="ARBA" id="ARBA00004123"/>
    </source>
</evidence>
<evidence type="ECO:0000256" key="3">
    <source>
        <dbReference type="ARBA" id="ARBA00005902"/>
    </source>
</evidence>
<dbReference type="InterPro" id="IPR002848">
    <property type="entry name" value="Translin_fam"/>
</dbReference>
<dbReference type="FunFam" id="1.20.58.200:FF:000004">
    <property type="entry name" value="Translin-associated factor TraX, putative"/>
    <property type="match status" value="1"/>
</dbReference>
<dbReference type="CDD" id="cd14820">
    <property type="entry name" value="TRAX"/>
    <property type="match status" value="1"/>
</dbReference>
<keyword evidence="10" id="KW-1185">Reference proteome</keyword>
<comment type="subcellular location">
    <subcellularLocation>
        <location evidence="2">Cytoplasm</location>
    </subcellularLocation>
    <subcellularLocation>
        <location evidence="1">Nucleus</location>
    </subcellularLocation>
</comment>
<dbReference type="EMBL" id="JAPZBR010000008">
    <property type="protein sequence ID" value="KAJ5342904.1"/>
    <property type="molecule type" value="Genomic_DNA"/>
</dbReference>
<dbReference type="Gene3D" id="1.20.58.200">
    <property type="entry name" value="Translin, domain 2"/>
    <property type="match status" value="1"/>
</dbReference>
<dbReference type="Proteomes" id="UP001148299">
    <property type="component" value="Unassembled WGS sequence"/>
</dbReference>
<keyword evidence="5" id="KW-0539">Nucleus</keyword>
<dbReference type="PANTHER" id="PTHR10741">
    <property type="entry name" value="TRANSLIN AND TRANSLIN ASSOCIATED PROTEIN X"/>
    <property type="match status" value="1"/>
</dbReference>
<gene>
    <name evidence="7" type="ORF">N7452_006794</name>
    <name evidence="8" type="ORF">N7541_012028</name>
</gene>
<reference evidence="7" key="2">
    <citation type="journal article" date="2023" name="IMA Fungus">
        <title>Comparative genomic study of the Penicillium genus elucidates a diverse pangenome and 15 lateral gene transfer events.</title>
        <authorList>
            <person name="Petersen C."/>
            <person name="Sorensen T."/>
            <person name="Nielsen M.R."/>
            <person name="Sondergaard T.E."/>
            <person name="Sorensen J.L."/>
            <person name="Fitzpatrick D.A."/>
            <person name="Frisvad J.C."/>
            <person name="Nielsen K.L."/>
        </authorList>
    </citation>
    <scope>NUCLEOTIDE SEQUENCE</scope>
    <source>
        <strain evidence="7">IBT 35673</strain>
        <strain evidence="8">IBT 35675</strain>
    </source>
</reference>
<dbReference type="Proteomes" id="UP001147695">
    <property type="component" value="Unassembled WGS sequence"/>
</dbReference>
<dbReference type="Pfam" id="PF01997">
    <property type="entry name" value="Translin"/>
    <property type="match status" value="1"/>
</dbReference>
<evidence type="ECO:0000256" key="6">
    <source>
        <dbReference type="SAM" id="MobiDB-lite"/>
    </source>
</evidence>
<evidence type="ECO:0000256" key="4">
    <source>
        <dbReference type="ARBA" id="ARBA00022490"/>
    </source>
</evidence>
<evidence type="ECO:0000313" key="8">
    <source>
        <dbReference type="EMBL" id="KAJ5342904.1"/>
    </source>
</evidence>
<name>A0A9W9QL76_PENBR</name>
<comment type="similarity">
    <text evidence="3">Belongs to the translin family.</text>
</comment>
<comment type="caution">
    <text evidence="7">The sequence shown here is derived from an EMBL/GenBank/DDBJ whole genome shotgun (WGS) entry which is preliminary data.</text>
</comment>
<dbReference type="Gene3D" id="1.20.58.190">
    <property type="entry name" value="Translin, domain 1"/>
    <property type="match status" value="1"/>
</dbReference>
<evidence type="ECO:0000313" key="10">
    <source>
        <dbReference type="Proteomes" id="UP001148299"/>
    </source>
</evidence>
<proteinExistence type="inferred from homology"/>
<evidence type="ECO:0000256" key="2">
    <source>
        <dbReference type="ARBA" id="ARBA00004496"/>
    </source>
</evidence>
<organism evidence="7 9">
    <name type="scientific">Penicillium brevicompactum</name>
    <dbReference type="NCBI Taxonomy" id="5074"/>
    <lineage>
        <taxon>Eukaryota</taxon>
        <taxon>Fungi</taxon>
        <taxon>Dikarya</taxon>
        <taxon>Ascomycota</taxon>
        <taxon>Pezizomycotina</taxon>
        <taxon>Eurotiomycetes</taxon>
        <taxon>Eurotiomycetidae</taxon>
        <taxon>Eurotiales</taxon>
        <taxon>Aspergillaceae</taxon>
        <taxon>Penicillium</taxon>
    </lineage>
</organism>
<dbReference type="InterPro" id="IPR016068">
    <property type="entry name" value="Translin_N"/>
</dbReference>
<dbReference type="InterPro" id="IPR016069">
    <property type="entry name" value="Translin_C"/>
</dbReference>
<evidence type="ECO:0000313" key="7">
    <source>
        <dbReference type="EMBL" id="KAJ5340066.1"/>
    </source>
</evidence>
<keyword evidence="4" id="KW-0963">Cytoplasm</keyword>
<evidence type="ECO:0000313" key="9">
    <source>
        <dbReference type="Proteomes" id="UP001147695"/>
    </source>
</evidence>
<dbReference type="GO" id="GO:0005634">
    <property type="term" value="C:nucleus"/>
    <property type="evidence" value="ECO:0007669"/>
    <property type="project" value="UniProtKB-SubCell"/>
</dbReference>
<sequence>MGTKRSWEGQPLELHPTVDGSSDITMAEAEPQGASIISIFENFRDELDEHHDRRERIIKKSRDITALSKKMYVLGLGTPHRRLTETSIFALQRVRATNQPLPPKIAQENQTRFDQIRGLFEAIVPEQLDIKGWRYQRQVSPGIQEYIEAVSFDHYLRTQTLISHSECQSRLPEGILLSEEDYLMGLFDLTGEMMRFAVLSLSSGNAAATQPEGGEGDHRPTLASSQGDIVVDLRAMRAGFEALSVPRRHYMLRDLQKKMEVMQNSVEKVERAAYGILVRGSERPSGWTPDLSGPVEVESH</sequence>
<protein>
    <submittedName>
        <fullName evidence="7">Translin-associated factor TraX</fullName>
    </submittedName>
</protein>
<feature type="region of interest" description="Disordered" evidence="6">
    <location>
        <begin position="1"/>
        <end position="20"/>
    </location>
</feature>
<accession>A0A9W9QL76</accession>
<dbReference type="GO" id="GO:0005737">
    <property type="term" value="C:cytoplasm"/>
    <property type="evidence" value="ECO:0007669"/>
    <property type="project" value="UniProtKB-SubCell"/>
</dbReference>
<evidence type="ECO:0000256" key="5">
    <source>
        <dbReference type="ARBA" id="ARBA00023242"/>
    </source>
</evidence>